<dbReference type="OrthoDB" id="7675395at2"/>
<dbReference type="RefSeq" id="WP_133996764.1">
    <property type="nucleotide sequence ID" value="NZ_SODV01000002.1"/>
</dbReference>
<reference evidence="1 2" key="1">
    <citation type="submission" date="2019-03" db="EMBL/GenBank/DDBJ databases">
        <title>Genomic Encyclopedia of Type Strains, Phase IV (KMG-IV): sequencing the most valuable type-strain genomes for metagenomic binning, comparative biology and taxonomic classification.</title>
        <authorList>
            <person name="Goeker M."/>
        </authorList>
    </citation>
    <scope>NUCLEOTIDE SEQUENCE [LARGE SCALE GENOMIC DNA]</scope>
    <source>
        <strain evidence="1 2">DSM 100059</strain>
    </source>
</reference>
<keyword evidence="2" id="KW-1185">Reference proteome</keyword>
<gene>
    <name evidence="1" type="ORF">EDB95_4227</name>
</gene>
<organism evidence="1 2">
    <name type="scientific">Dinghuibacter silviterrae</name>
    <dbReference type="NCBI Taxonomy" id="1539049"/>
    <lineage>
        <taxon>Bacteria</taxon>
        <taxon>Pseudomonadati</taxon>
        <taxon>Bacteroidota</taxon>
        <taxon>Chitinophagia</taxon>
        <taxon>Chitinophagales</taxon>
        <taxon>Chitinophagaceae</taxon>
        <taxon>Dinghuibacter</taxon>
    </lineage>
</organism>
<dbReference type="Gene3D" id="2.130.10.10">
    <property type="entry name" value="YVTN repeat-like/Quinoprotein amine dehydrogenase"/>
    <property type="match status" value="1"/>
</dbReference>
<evidence type="ECO:0000313" key="1">
    <source>
        <dbReference type="EMBL" id="TDW96398.1"/>
    </source>
</evidence>
<accession>A0A4R8DGA3</accession>
<proteinExistence type="predicted"/>
<dbReference type="InterPro" id="IPR015943">
    <property type="entry name" value="WD40/YVTN_repeat-like_dom_sf"/>
</dbReference>
<evidence type="ECO:0000313" key="2">
    <source>
        <dbReference type="Proteomes" id="UP000294498"/>
    </source>
</evidence>
<name>A0A4R8DGA3_9BACT</name>
<dbReference type="Proteomes" id="UP000294498">
    <property type="component" value="Unassembled WGS sequence"/>
</dbReference>
<protein>
    <submittedName>
        <fullName evidence="1">Uncharacterized protein</fullName>
    </submittedName>
</protein>
<dbReference type="EMBL" id="SODV01000002">
    <property type="protein sequence ID" value="TDW96398.1"/>
    <property type="molecule type" value="Genomic_DNA"/>
</dbReference>
<sequence>MYFLLIVLSLISGFDHPESVLPSGNVLYVSNIGRTLDATGKDGDGYISCVDLTTHKVTHFFDSLDAPKGMALYGQTLYVADIDHIVGIDIPTRRRVLDLPIPGTHFLNDLALGDGKLYASATDNGKVYEIDLSSLSCRALPLSDTVTGANGLCYDGAHHLLYCVGVGHWGSNDGRVVAIDLSSFSVTPLCNYRGLLDGVDRVGDTLYFSDWRGVQDSKGVILALDLRSHAVSEVPLGGGAGAARTFIAGPADFCVHGVEFIVPETLTGKILFIPRP</sequence>
<dbReference type="AlphaFoldDB" id="A0A4R8DGA3"/>
<dbReference type="SUPFAM" id="SSF63825">
    <property type="entry name" value="YWTD domain"/>
    <property type="match status" value="1"/>
</dbReference>
<comment type="caution">
    <text evidence="1">The sequence shown here is derived from an EMBL/GenBank/DDBJ whole genome shotgun (WGS) entry which is preliminary data.</text>
</comment>